<keyword evidence="5 7" id="KW-1133">Transmembrane helix</keyword>
<keyword evidence="6 7" id="KW-0472">Membrane</keyword>
<evidence type="ECO:0000313" key="10">
    <source>
        <dbReference type="Proteomes" id="UP000248090"/>
    </source>
</evidence>
<feature type="transmembrane region" description="Helical" evidence="7">
    <location>
        <begin position="173"/>
        <end position="193"/>
    </location>
</feature>
<feature type="transmembrane region" description="Helical" evidence="7">
    <location>
        <begin position="405"/>
        <end position="429"/>
    </location>
</feature>
<comment type="similarity">
    <text evidence="3">Belongs to the peptidase M50B family.</text>
</comment>
<feature type="domain" description="Peptidase M50" evidence="8">
    <location>
        <begin position="183"/>
        <end position="282"/>
    </location>
</feature>
<dbReference type="Pfam" id="PF02163">
    <property type="entry name" value="Peptidase_M50"/>
    <property type="match status" value="1"/>
</dbReference>
<dbReference type="InterPro" id="IPR001193">
    <property type="entry name" value="MBTPS2"/>
</dbReference>
<evidence type="ECO:0000256" key="5">
    <source>
        <dbReference type="ARBA" id="ARBA00022989"/>
    </source>
</evidence>
<dbReference type="EMBL" id="LAPT01000052">
    <property type="protein sequence ID" value="PXF31083.1"/>
    <property type="molecule type" value="Genomic_DNA"/>
</dbReference>
<organism evidence="9 10">
    <name type="scientific">Pokkaliibacter plantistimulans</name>
    <dbReference type="NCBI Taxonomy" id="1635171"/>
    <lineage>
        <taxon>Bacteria</taxon>
        <taxon>Pseudomonadati</taxon>
        <taxon>Pseudomonadota</taxon>
        <taxon>Gammaproteobacteria</taxon>
        <taxon>Oceanospirillales</taxon>
        <taxon>Balneatrichaceae</taxon>
        <taxon>Pokkaliibacter</taxon>
    </lineage>
</organism>
<gene>
    <name evidence="9" type="ORF">WH50_11880</name>
</gene>
<protein>
    <submittedName>
        <fullName evidence="9">Peptidase M50</fullName>
    </submittedName>
</protein>
<dbReference type="Proteomes" id="UP000248090">
    <property type="component" value="Unassembled WGS sequence"/>
</dbReference>
<dbReference type="CDD" id="cd05709">
    <property type="entry name" value="S2P-M50"/>
    <property type="match status" value="1"/>
</dbReference>
<keyword evidence="4 7" id="KW-0812">Transmembrane</keyword>
<proteinExistence type="inferred from homology"/>
<evidence type="ECO:0000256" key="3">
    <source>
        <dbReference type="ARBA" id="ARBA00007931"/>
    </source>
</evidence>
<evidence type="ECO:0000256" key="4">
    <source>
        <dbReference type="ARBA" id="ARBA00022692"/>
    </source>
</evidence>
<keyword evidence="10" id="KW-1185">Reference proteome</keyword>
<evidence type="ECO:0000259" key="8">
    <source>
        <dbReference type="Pfam" id="PF02163"/>
    </source>
</evidence>
<dbReference type="InterPro" id="IPR008915">
    <property type="entry name" value="Peptidase_M50"/>
</dbReference>
<reference evidence="9 10" key="1">
    <citation type="submission" date="2015-03" db="EMBL/GenBank/DDBJ databases">
        <authorList>
            <person name="Krishnan R."/>
            <person name="Midha S."/>
            <person name="Patil P.B."/>
            <person name="Rameshkumar N."/>
        </authorList>
    </citation>
    <scope>NUCLEOTIDE SEQUENCE [LARGE SCALE GENOMIC DNA]</scope>
    <source>
        <strain evidence="9 10">L1E11</strain>
    </source>
</reference>
<comment type="caution">
    <text evidence="9">The sequence shown here is derived from an EMBL/GenBank/DDBJ whole genome shotgun (WGS) entry which is preliminary data.</text>
</comment>
<feature type="transmembrane region" description="Helical" evidence="7">
    <location>
        <begin position="240"/>
        <end position="264"/>
    </location>
</feature>
<dbReference type="PANTHER" id="PTHR13325:SF3">
    <property type="entry name" value="MEMBRANE-BOUND TRANSCRIPTION FACTOR SITE-2 PROTEASE"/>
    <property type="match status" value="1"/>
</dbReference>
<evidence type="ECO:0000256" key="7">
    <source>
        <dbReference type="SAM" id="Phobius"/>
    </source>
</evidence>
<sequence>MLPALRNDLQLSEAAAGRDGAPQWTLSDPLTGRYFKLSPTAIRLLRHWALRDPKRVLEAANAEPGLPVLGKELEQLLMFLRGHDLIAASDAEQRKSYVGKARARQNSLWKSVLHQYLFFRIPLWRPDPFLNRSWPWLQRHGRLLLGIGLPLVLIIGLFLVSRDWVRYTHSFPHLFTLPGMATFGIALVFAKFIHEMGHAYLAKRAGCRVQSIGVAFIVLFPLFYTDVTDAWKLKDHRQRILIGAGGILAELTLACMALLAWTLLPEGPARTAAFMLSSATWITTVIVNLNPLMRFDGYFLLSDFWRVENLQERAYALCRWRLREWLFSYGAPAPETWSPAMQRKLLIWGYASWLWRFFLFLGIALVVYHLFIKVIGIVLMLVEILWFIGLPILKEMKNWWTLRKASHPAAVLRSGLLLAALLGLLIYPWHGSISIPAVLQAEKVSTLYAPIAAQVQTLRVVDGQQVKTGEVLAELTSADLNYRIDIERQRIDVLQQQLRRGAARRETASESQVQEQQLAESLARYRGLVAQREQLLIRAPQDGQVRDIARDMTAGRWVAADMPLLRVTMKGAGKIQGYLPEDSLGRASPGMQGHFIADDPAWPRLTVTLQTLAPTGSPYLQLEALASDYKGPIAVRHDDERKLQPVQAQYSVSFSVNADSALPEQPLRGEVILQGEKESILGSVWRRVAALGIRESGF</sequence>
<evidence type="ECO:0000256" key="1">
    <source>
        <dbReference type="ARBA" id="ARBA00001947"/>
    </source>
</evidence>
<feature type="transmembrane region" description="Helical" evidence="7">
    <location>
        <begin position="143"/>
        <end position="161"/>
    </location>
</feature>
<dbReference type="SUPFAM" id="SSF111369">
    <property type="entry name" value="HlyD-like secretion proteins"/>
    <property type="match status" value="1"/>
</dbReference>
<feature type="transmembrane region" description="Helical" evidence="7">
    <location>
        <begin position="345"/>
        <end position="368"/>
    </location>
</feature>
<dbReference type="PANTHER" id="PTHR13325">
    <property type="entry name" value="PROTEASE M50 MEMBRANE-BOUND TRANSCRIPTION FACTOR SITE 2 PROTEASE"/>
    <property type="match status" value="1"/>
</dbReference>
<name>A0ABX5M077_9GAMM</name>
<comment type="subcellular location">
    <subcellularLocation>
        <location evidence="2">Endomembrane system</location>
        <topology evidence="2">Multi-pass membrane protein</topology>
    </subcellularLocation>
</comment>
<feature type="transmembrane region" description="Helical" evidence="7">
    <location>
        <begin position="374"/>
        <end position="393"/>
    </location>
</feature>
<accession>A0ABX5M077</accession>
<evidence type="ECO:0000256" key="2">
    <source>
        <dbReference type="ARBA" id="ARBA00004127"/>
    </source>
</evidence>
<comment type="cofactor">
    <cofactor evidence="1">
        <name>Zn(2+)</name>
        <dbReference type="ChEBI" id="CHEBI:29105"/>
    </cofactor>
</comment>
<dbReference type="Gene3D" id="2.40.50.100">
    <property type="match status" value="1"/>
</dbReference>
<feature type="transmembrane region" description="Helical" evidence="7">
    <location>
        <begin position="205"/>
        <end position="224"/>
    </location>
</feature>
<evidence type="ECO:0000256" key="6">
    <source>
        <dbReference type="ARBA" id="ARBA00023136"/>
    </source>
</evidence>
<evidence type="ECO:0000313" key="9">
    <source>
        <dbReference type="EMBL" id="PXF31083.1"/>
    </source>
</evidence>